<dbReference type="InterPro" id="IPR045863">
    <property type="entry name" value="CorA_TM1_TM2"/>
</dbReference>
<sequence length="329" mass="36972">MADSACYVDGVRTDGPTDAPGERGATVWAALRSPTPVEIRRVARQFGLHALTEEDVNEAHQRAKLEVYGATLAVVLRTARYVEEPEKVEFGELHVVTGPGFVVTVEHAGTPTLDDVRRRLEADPQSLRLGPGAVLHAVLDDVVDRYGPVVAGLENDIDEIEDELFDSSPTVSRRIYELSREVMAFQRATHPLAGVLEQLGDHLGQDGDVELRHRLRDVHDHVLRVDSRVEAFRVLLQNALAVHATLVAQQQNDEMRRLTEAGYQQNEQVKRISAWAAVLFVPTLVATIYGMNFRHIPELRWTFGYPLALLAMVVIALVVYRMFRRRHWL</sequence>
<keyword evidence="6 8" id="KW-1133">Transmembrane helix</keyword>
<comment type="subcellular location">
    <subcellularLocation>
        <location evidence="1">Cell membrane</location>
        <topology evidence="1">Multi-pass membrane protein</topology>
    </subcellularLocation>
</comment>
<feature type="transmembrane region" description="Helical" evidence="8">
    <location>
        <begin position="303"/>
        <end position="323"/>
    </location>
</feature>
<dbReference type="SUPFAM" id="SSF143865">
    <property type="entry name" value="CorA soluble domain-like"/>
    <property type="match status" value="1"/>
</dbReference>
<comment type="similarity">
    <text evidence="2">Belongs to the CorA metal ion transporter (MIT) (TC 1.A.35) family.</text>
</comment>
<evidence type="ECO:0000313" key="10">
    <source>
        <dbReference type="Proteomes" id="UP000313948"/>
    </source>
</evidence>
<evidence type="ECO:0000256" key="6">
    <source>
        <dbReference type="ARBA" id="ARBA00022989"/>
    </source>
</evidence>
<dbReference type="Gene3D" id="3.30.460.20">
    <property type="entry name" value="CorA soluble domain-like"/>
    <property type="match status" value="1"/>
</dbReference>
<evidence type="ECO:0000256" key="8">
    <source>
        <dbReference type="SAM" id="Phobius"/>
    </source>
</evidence>
<keyword evidence="10" id="KW-1185">Reference proteome</keyword>
<evidence type="ECO:0000313" key="9">
    <source>
        <dbReference type="EMBL" id="QDB79974.1"/>
    </source>
</evidence>
<feature type="transmembrane region" description="Helical" evidence="8">
    <location>
        <begin position="272"/>
        <end position="291"/>
    </location>
</feature>
<gene>
    <name evidence="9" type="ORF">FE251_11745</name>
</gene>
<keyword evidence="7 8" id="KW-0472">Membrane</keyword>
<dbReference type="CDD" id="cd12830">
    <property type="entry name" value="MtCorA-like"/>
    <property type="match status" value="1"/>
</dbReference>
<evidence type="ECO:0000256" key="3">
    <source>
        <dbReference type="ARBA" id="ARBA00022448"/>
    </source>
</evidence>
<protein>
    <submittedName>
        <fullName evidence="9">Magnesium and cobalt transport protein CorA</fullName>
    </submittedName>
</protein>
<accession>A0ABX5VN86</accession>
<dbReference type="PANTHER" id="PTHR46494">
    <property type="entry name" value="CORA FAMILY METAL ION TRANSPORTER (EUROFUNG)"/>
    <property type="match status" value="1"/>
</dbReference>
<organism evidence="9 10">
    <name type="scientific">Georgenia wutianyii</name>
    <dbReference type="NCBI Taxonomy" id="2585135"/>
    <lineage>
        <taxon>Bacteria</taxon>
        <taxon>Bacillati</taxon>
        <taxon>Actinomycetota</taxon>
        <taxon>Actinomycetes</taxon>
        <taxon>Micrococcales</taxon>
        <taxon>Bogoriellaceae</taxon>
        <taxon>Georgenia</taxon>
    </lineage>
</organism>
<dbReference type="Pfam" id="PF01544">
    <property type="entry name" value="CorA"/>
    <property type="match status" value="1"/>
</dbReference>
<evidence type="ECO:0000256" key="5">
    <source>
        <dbReference type="ARBA" id="ARBA00022692"/>
    </source>
</evidence>
<proteinExistence type="inferred from homology"/>
<dbReference type="RefSeq" id="WP_139948872.1">
    <property type="nucleotide sequence ID" value="NZ_CP040899.1"/>
</dbReference>
<dbReference type="Proteomes" id="UP000313948">
    <property type="component" value="Chromosome"/>
</dbReference>
<dbReference type="InterPro" id="IPR002523">
    <property type="entry name" value="MgTranspt_CorA/ZnTranspt_ZntB"/>
</dbReference>
<reference evidence="9 10" key="1">
    <citation type="submission" date="2019-05" db="EMBL/GenBank/DDBJ databases">
        <title>Georgenia *** sp. nov., and Georgenia *** sp. nov., isolated from the intestinal contents of plateau pika (Ochotona curzoniae) in the Qinghai-Tibet plateau of China.</title>
        <authorList>
            <person name="Tian Z."/>
        </authorList>
    </citation>
    <scope>NUCLEOTIDE SEQUENCE [LARGE SCALE GENOMIC DNA]</scope>
    <source>
        <strain evidence="9 10">Z294</strain>
    </source>
</reference>
<name>A0ABX5VN86_9MICO</name>
<evidence type="ECO:0000256" key="4">
    <source>
        <dbReference type="ARBA" id="ARBA00022475"/>
    </source>
</evidence>
<evidence type="ECO:0000256" key="2">
    <source>
        <dbReference type="ARBA" id="ARBA00009765"/>
    </source>
</evidence>
<keyword evidence="4" id="KW-1003">Cell membrane</keyword>
<dbReference type="PANTHER" id="PTHR46494:SF1">
    <property type="entry name" value="CORA FAMILY METAL ION TRANSPORTER (EUROFUNG)"/>
    <property type="match status" value="1"/>
</dbReference>
<evidence type="ECO:0000256" key="7">
    <source>
        <dbReference type="ARBA" id="ARBA00023136"/>
    </source>
</evidence>
<dbReference type="SUPFAM" id="SSF144083">
    <property type="entry name" value="Magnesium transport protein CorA, transmembrane region"/>
    <property type="match status" value="1"/>
</dbReference>
<dbReference type="Gene3D" id="1.20.58.340">
    <property type="entry name" value="Magnesium transport protein CorA, transmembrane region"/>
    <property type="match status" value="2"/>
</dbReference>
<evidence type="ECO:0000256" key="1">
    <source>
        <dbReference type="ARBA" id="ARBA00004651"/>
    </source>
</evidence>
<dbReference type="EMBL" id="CP040899">
    <property type="protein sequence ID" value="QDB79974.1"/>
    <property type="molecule type" value="Genomic_DNA"/>
</dbReference>
<keyword evidence="3" id="KW-0813">Transport</keyword>
<keyword evidence="5 8" id="KW-0812">Transmembrane</keyword>
<dbReference type="InterPro" id="IPR045861">
    <property type="entry name" value="CorA_cytoplasmic_dom"/>
</dbReference>